<dbReference type="Proteomes" id="UP001139366">
    <property type="component" value="Unassembled WGS sequence"/>
</dbReference>
<comment type="caution">
    <text evidence="1">The sequence shown here is derived from an EMBL/GenBank/DDBJ whole genome shotgun (WGS) entry which is preliminary data.</text>
</comment>
<evidence type="ECO:0000313" key="2">
    <source>
        <dbReference type="Proteomes" id="UP001139366"/>
    </source>
</evidence>
<organism evidence="1 2">
    <name type="scientific">Flavobacterium potami</name>
    <dbReference type="NCBI Taxonomy" id="2872310"/>
    <lineage>
        <taxon>Bacteria</taxon>
        <taxon>Pseudomonadati</taxon>
        <taxon>Bacteroidota</taxon>
        <taxon>Flavobacteriia</taxon>
        <taxon>Flavobacteriales</taxon>
        <taxon>Flavobacteriaceae</taxon>
        <taxon>Flavobacterium</taxon>
    </lineage>
</organism>
<name>A0A9X1HDY8_9FLAO</name>
<reference evidence="1 2" key="1">
    <citation type="journal article" date="2023" name="Antonie Van Leeuwenhoek">
        <title>Flavobacterium potami sp. nov., a multi-metal resistance genes harbouring bacterium isolated from shallow river silt.</title>
        <authorList>
            <person name="Li S."/>
            <person name="Mao S."/>
            <person name="Mu W."/>
            <person name="Guo B."/>
            <person name="Li C."/>
            <person name="Zhu Q."/>
            <person name="Hou X."/>
            <person name="Zhao Y."/>
            <person name="Wei S."/>
            <person name="Liu H."/>
            <person name="Liu A."/>
        </authorList>
    </citation>
    <scope>NUCLEOTIDE SEQUENCE [LARGE SCALE GENOMIC DNA]</scope>
    <source>
        <strain evidence="1 2">17A</strain>
    </source>
</reference>
<gene>
    <name evidence="1" type="ORF">K6T82_19645</name>
</gene>
<dbReference type="RefSeq" id="WP_338083354.1">
    <property type="nucleotide sequence ID" value="NZ_JAINUY010000007.1"/>
</dbReference>
<dbReference type="InterPro" id="IPR038360">
    <property type="entry name" value="DUF4844_sf"/>
</dbReference>
<proteinExistence type="predicted"/>
<sequence length="56" mass="6467">MKNRILALEKLKSKEKFSNEEWENRGLNPSEKSLCISLENSLNDLLTDLIFANNSK</sequence>
<evidence type="ECO:0000313" key="1">
    <source>
        <dbReference type="EMBL" id="MBZ4036990.1"/>
    </source>
</evidence>
<keyword evidence="2" id="KW-1185">Reference proteome</keyword>
<dbReference type="Gene3D" id="1.20.1480.40">
    <property type="entry name" value="Uncharacterised protein PF16133, DUF4844"/>
    <property type="match status" value="1"/>
</dbReference>
<dbReference type="AlphaFoldDB" id="A0A9X1HDY8"/>
<protein>
    <submittedName>
        <fullName evidence="1">DUF4844 domain-containing protein</fullName>
    </submittedName>
</protein>
<dbReference type="EMBL" id="JAINUY010000007">
    <property type="protein sequence ID" value="MBZ4036990.1"/>
    <property type="molecule type" value="Genomic_DNA"/>
</dbReference>
<accession>A0A9X1HDY8</accession>